<dbReference type="EMBL" id="MCGN01000010">
    <property type="protein sequence ID" value="ORY92020.1"/>
    <property type="molecule type" value="Genomic_DNA"/>
</dbReference>
<comment type="function">
    <text evidence="6">The GINS complex plays an essential role in the initiation of DNA replication.</text>
</comment>
<dbReference type="InterPro" id="IPR010492">
    <property type="entry name" value="GINS_Psf3"/>
</dbReference>
<feature type="domain" description="DNA replication complex GINS protein PSF3 N-terminal" evidence="8">
    <location>
        <begin position="7"/>
        <end position="57"/>
    </location>
</feature>
<dbReference type="InterPro" id="IPR021151">
    <property type="entry name" value="GINS_A"/>
</dbReference>
<evidence type="ECO:0000259" key="8">
    <source>
        <dbReference type="Pfam" id="PF22466"/>
    </source>
</evidence>
<dbReference type="CDD" id="cd11713">
    <property type="entry name" value="GINS_A_psf3"/>
    <property type="match status" value="1"/>
</dbReference>
<keyword evidence="4 6" id="KW-0235">DNA replication</keyword>
<comment type="similarity">
    <text evidence="2 6">Belongs to the GINS3/PSF3 family.</text>
</comment>
<dbReference type="Proteomes" id="UP000242180">
    <property type="component" value="Unassembled WGS sequence"/>
</dbReference>
<comment type="subunit">
    <text evidence="6">Component of the GINS complex.</text>
</comment>
<evidence type="ECO:0000313" key="9">
    <source>
        <dbReference type="EMBL" id="ORY92020.1"/>
    </source>
</evidence>
<keyword evidence="5 6" id="KW-0539">Nucleus</keyword>
<dbReference type="SUPFAM" id="SSF160059">
    <property type="entry name" value="PriA/YqbF domain"/>
    <property type="match status" value="1"/>
</dbReference>
<comment type="caution">
    <text evidence="9">The sequence shown here is derived from an EMBL/GenBank/DDBJ whole genome shotgun (WGS) entry which is preliminary data.</text>
</comment>
<dbReference type="InParanoid" id="A0A1X2H2I6"/>
<dbReference type="InterPro" id="IPR055221">
    <property type="entry name" value="PSF3_N"/>
</dbReference>
<evidence type="ECO:0000256" key="6">
    <source>
        <dbReference type="RuleBase" id="RU367161"/>
    </source>
</evidence>
<dbReference type="OrthoDB" id="10251744at2759"/>
<dbReference type="InterPro" id="IPR036224">
    <property type="entry name" value="GINS_bundle-like_dom_sf"/>
</dbReference>
<evidence type="ECO:0000256" key="2">
    <source>
        <dbReference type="ARBA" id="ARBA00006343"/>
    </source>
</evidence>
<dbReference type="PANTHER" id="PTHR22768">
    <property type="entry name" value="DNA REPLICATION COMPLEX GINS PROTEIN PSF3"/>
    <property type="match status" value="1"/>
</dbReference>
<dbReference type="AlphaFoldDB" id="A0A1X2H2I6"/>
<dbReference type="OMA" id="IYKEGWR"/>
<comment type="subcellular location">
    <subcellularLocation>
        <location evidence="1 6">Nucleus</location>
    </subcellularLocation>
</comment>
<dbReference type="Pfam" id="PF22466">
    <property type="entry name" value="PSF3_N"/>
    <property type="match status" value="1"/>
</dbReference>
<dbReference type="FunCoup" id="A0A1X2H2I6">
    <property type="interactions" value="199"/>
</dbReference>
<reference evidence="9 10" key="1">
    <citation type="submission" date="2016-07" db="EMBL/GenBank/DDBJ databases">
        <title>Pervasive Adenine N6-methylation of Active Genes in Fungi.</title>
        <authorList>
            <consortium name="DOE Joint Genome Institute"/>
            <person name="Mondo S.J."/>
            <person name="Dannebaum R.O."/>
            <person name="Kuo R.C."/>
            <person name="Labutti K."/>
            <person name="Haridas S."/>
            <person name="Kuo A."/>
            <person name="Salamov A."/>
            <person name="Ahrendt S.R."/>
            <person name="Lipzen A."/>
            <person name="Sullivan W."/>
            <person name="Andreopoulos W.B."/>
            <person name="Clum A."/>
            <person name="Lindquist E."/>
            <person name="Daum C."/>
            <person name="Ramamoorthy G.K."/>
            <person name="Gryganskyi A."/>
            <person name="Culley D."/>
            <person name="Magnuson J.K."/>
            <person name="James T.Y."/>
            <person name="O'Malley M.A."/>
            <person name="Stajich J.E."/>
            <person name="Spatafora J.W."/>
            <person name="Visel A."/>
            <person name="Grigoriev I.V."/>
        </authorList>
    </citation>
    <scope>NUCLEOTIDE SEQUENCE [LARGE SCALE GENOMIC DNA]</scope>
    <source>
        <strain evidence="9 10">NRRL 2496</strain>
    </source>
</reference>
<dbReference type="SUPFAM" id="SSF158573">
    <property type="entry name" value="GINS helical bundle-like"/>
    <property type="match status" value="1"/>
</dbReference>
<keyword evidence="10" id="KW-1185">Reference proteome</keyword>
<evidence type="ECO:0000256" key="5">
    <source>
        <dbReference type="ARBA" id="ARBA00023242"/>
    </source>
</evidence>
<protein>
    <recommendedName>
        <fullName evidence="3 6">DNA replication complex GINS protein PSF3</fullName>
    </recommendedName>
</protein>
<dbReference type="Pfam" id="PF05916">
    <property type="entry name" value="Sld5"/>
    <property type="match status" value="1"/>
</dbReference>
<accession>A0A1X2H2I6</accession>
<organism evidence="9 10">
    <name type="scientific">Syncephalastrum racemosum</name>
    <name type="common">Filamentous fungus</name>
    <dbReference type="NCBI Taxonomy" id="13706"/>
    <lineage>
        <taxon>Eukaryota</taxon>
        <taxon>Fungi</taxon>
        <taxon>Fungi incertae sedis</taxon>
        <taxon>Mucoromycota</taxon>
        <taxon>Mucoromycotina</taxon>
        <taxon>Mucoromycetes</taxon>
        <taxon>Mucorales</taxon>
        <taxon>Syncephalastraceae</taxon>
        <taxon>Syncephalastrum</taxon>
    </lineage>
</organism>
<evidence type="ECO:0000313" key="10">
    <source>
        <dbReference type="Proteomes" id="UP000242180"/>
    </source>
</evidence>
<proteinExistence type="inferred from homology"/>
<evidence type="ECO:0000256" key="1">
    <source>
        <dbReference type="ARBA" id="ARBA00004123"/>
    </source>
</evidence>
<evidence type="ECO:0000259" key="7">
    <source>
        <dbReference type="Pfam" id="PF05916"/>
    </source>
</evidence>
<evidence type="ECO:0000256" key="4">
    <source>
        <dbReference type="ARBA" id="ARBA00022705"/>
    </source>
</evidence>
<feature type="domain" description="GINS subunit" evidence="7">
    <location>
        <begin position="77"/>
        <end position="173"/>
    </location>
</feature>
<dbReference type="GO" id="GO:0000811">
    <property type="term" value="C:GINS complex"/>
    <property type="evidence" value="ECO:0007669"/>
    <property type="project" value="UniProtKB-UniRule"/>
</dbReference>
<dbReference type="Gene3D" id="1.20.58.2050">
    <property type="match status" value="1"/>
</dbReference>
<dbReference type="GO" id="GO:1902975">
    <property type="term" value="P:mitotic DNA replication initiation"/>
    <property type="evidence" value="ECO:0007669"/>
    <property type="project" value="TreeGrafter"/>
</dbReference>
<dbReference type="PANTHER" id="PTHR22768:SF0">
    <property type="entry name" value="DNA REPLICATION COMPLEX GINS PROTEIN PSF3"/>
    <property type="match status" value="1"/>
</dbReference>
<dbReference type="CDD" id="cd21693">
    <property type="entry name" value="GINS_B_Psf3"/>
    <property type="match status" value="1"/>
</dbReference>
<evidence type="ECO:0000256" key="3">
    <source>
        <dbReference type="ARBA" id="ARBA00015140"/>
    </source>
</evidence>
<sequence>MENDEYYDIDIILAEQNKVPCIFQVAIDAEVNVLGDHSQVTAESKHELPYWLAKPLAQYKLPSTGEILINVEVPKSFSPRVRNSIEASATSADLNSLCPYFYLFGYRIVNLMFDKELHELLYKAFRLRIKDVMDYSETGTARYGTEFLYKIDETEKELFMIGQKHSSDLKHWFLHHQQELKYSQIHLRSAQ</sequence>
<name>A0A1X2H2I6_SYNRA</name>
<dbReference type="STRING" id="13706.A0A1X2H2I6"/>
<gene>
    <name evidence="9" type="ORF">BCR43DRAFT_497658</name>
</gene>
<dbReference type="InterPro" id="IPR038437">
    <property type="entry name" value="GINS_Psf3_sf"/>
</dbReference>